<gene>
    <name evidence="1" type="ORF">C5468_15165</name>
</gene>
<evidence type="ECO:0000313" key="1">
    <source>
        <dbReference type="EMBL" id="TDB48720.1"/>
    </source>
</evidence>
<name>A0A4R4J549_PHOLU</name>
<dbReference type="Proteomes" id="UP000295550">
    <property type="component" value="Unassembled WGS sequence"/>
</dbReference>
<dbReference type="EMBL" id="PUJX01000015">
    <property type="protein sequence ID" value="TDB48720.1"/>
    <property type="molecule type" value="Genomic_DNA"/>
</dbReference>
<dbReference type="Gene3D" id="2.130.10.30">
    <property type="entry name" value="Regulator of chromosome condensation 1/beta-lactamase-inhibitor protein II"/>
    <property type="match status" value="1"/>
</dbReference>
<proteinExistence type="predicted"/>
<organism evidence="1 2">
    <name type="scientific">Photorhabdus luminescens subsp. mexicana</name>
    <dbReference type="NCBI Taxonomy" id="2100167"/>
    <lineage>
        <taxon>Bacteria</taxon>
        <taxon>Pseudomonadati</taxon>
        <taxon>Pseudomonadota</taxon>
        <taxon>Gammaproteobacteria</taxon>
        <taxon>Enterobacterales</taxon>
        <taxon>Morganellaceae</taxon>
        <taxon>Photorhabdus</taxon>
    </lineage>
</organism>
<sequence length="70" mass="7576">MLSGYLRANNSVVAWSNPSSGSSIPPEIAQLQDIVSLSASKNAFAALRRNGQIVAWNTNNDNIVHSEYDD</sequence>
<comment type="caution">
    <text evidence="1">The sequence shown here is derived from an EMBL/GenBank/DDBJ whole genome shotgun (WGS) entry which is preliminary data.</text>
</comment>
<dbReference type="RefSeq" id="WP_132346402.1">
    <property type="nucleotide sequence ID" value="NZ_CAWOLF010000015.1"/>
</dbReference>
<reference evidence="1 2" key="1">
    <citation type="journal article" date="2019" name="Int. J. Syst. Evol. Microbiol.">
        <title>Photorhabdus khanii subsp. guanajuatensis subsp. nov., isolated from Heterorhabditis atacamensis, and Photorhabdus luminescens subsp. mexicana subsp. nov., isolated from Heterorhabditis mexicana entomopathogenic nematodes.</title>
        <authorList>
            <person name="Machado R.A.R."/>
            <person name="Bruno P."/>
            <person name="Arce C.C.M."/>
            <person name="Liechti N."/>
            <person name="Kohler A."/>
            <person name="Bernal J."/>
            <person name="Bruggmann R."/>
            <person name="Turlings T.C.J."/>
        </authorList>
    </citation>
    <scope>NUCLEOTIDE SEQUENCE [LARGE SCALE GENOMIC DNA]</scope>
    <source>
        <strain evidence="1 2">MEX47-22</strain>
    </source>
</reference>
<dbReference type="InterPro" id="IPR009091">
    <property type="entry name" value="RCC1/BLIP-II"/>
</dbReference>
<accession>A0A4R4J549</accession>
<dbReference type="SUPFAM" id="SSF50985">
    <property type="entry name" value="RCC1/BLIP-II"/>
    <property type="match status" value="1"/>
</dbReference>
<dbReference type="AlphaFoldDB" id="A0A4R4J549"/>
<protein>
    <submittedName>
        <fullName evidence="1">Uncharacterized protein</fullName>
    </submittedName>
</protein>
<evidence type="ECO:0000313" key="2">
    <source>
        <dbReference type="Proteomes" id="UP000295550"/>
    </source>
</evidence>